<dbReference type="PANTHER" id="PTHR43570">
    <property type="entry name" value="ALDEHYDE DEHYDROGENASE"/>
    <property type="match status" value="1"/>
</dbReference>
<dbReference type="PROSITE" id="PS00687">
    <property type="entry name" value="ALDEHYDE_DEHYDR_GLU"/>
    <property type="match status" value="1"/>
</dbReference>
<reference evidence="9 10" key="1">
    <citation type="journal article" date="2018" name="Elife">
        <title>Discovery and characterization of a prevalent human gut bacterial enzyme sufficient for the inactivation of a family of plant toxins.</title>
        <authorList>
            <person name="Koppel N."/>
            <person name="Bisanz J.E."/>
            <person name="Pandelia M.E."/>
            <person name="Turnbaugh P.J."/>
            <person name="Balskus E.P."/>
        </authorList>
    </citation>
    <scope>NUCLEOTIDE SEQUENCE [LARGE SCALE GENOMIC DNA]</scope>
    <source>
        <strain evidence="9 10">OB21 GAM 11</strain>
    </source>
</reference>
<feature type="domain" description="Aldehyde dehydrogenase" evidence="8">
    <location>
        <begin position="22"/>
        <end position="453"/>
    </location>
</feature>
<gene>
    <name evidence="9" type="ORF">C1850_01110</name>
</gene>
<proteinExistence type="inferred from homology"/>
<dbReference type="GO" id="GO:0005737">
    <property type="term" value="C:cytoplasm"/>
    <property type="evidence" value="ECO:0007669"/>
    <property type="project" value="TreeGrafter"/>
</dbReference>
<dbReference type="FunFam" id="3.40.309.10:FF:000003">
    <property type="entry name" value="Aldehyde dehydrogenase"/>
    <property type="match status" value="1"/>
</dbReference>
<comment type="caution">
    <text evidence="9">The sequence shown here is derived from an EMBL/GenBank/DDBJ whole genome shotgun (WGS) entry which is preliminary data.</text>
</comment>
<keyword evidence="3" id="KW-0520">NAD</keyword>
<accession>A0A369P4P4</accession>
<evidence type="ECO:0000256" key="7">
    <source>
        <dbReference type="RuleBase" id="RU003345"/>
    </source>
</evidence>
<evidence type="ECO:0000256" key="5">
    <source>
        <dbReference type="PIRSR" id="PIRSR036492-1"/>
    </source>
</evidence>
<dbReference type="InterPro" id="IPR016162">
    <property type="entry name" value="Ald_DH_N"/>
</dbReference>
<dbReference type="Gene3D" id="3.40.605.10">
    <property type="entry name" value="Aldehyde Dehydrogenase, Chain A, domain 1"/>
    <property type="match status" value="1"/>
</dbReference>
<evidence type="ECO:0000256" key="1">
    <source>
        <dbReference type="ARBA" id="ARBA00009986"/>
    </source>
</evidence>
<evidence type="ECO:0000256" key="3">
    <source>
        <dbReference type="ARBA" id="ARBA00023027"/>
    </source>
</evidence>
<evidence type="ECO:0000256" key="4">
    <source>
        <dbReference type="PIRNR" id="PIRNR036492"/>
    </source>
</evidence>
<dbReference type="GO" id="GO:0004029">
    <property type="term" value="F:aldehyde dehydrogenase (NAD+) activity"/>
    <property type="evidence" value="ECO:0007669"/>
    <property type="project" value="TreeGrafter"/>
</dbReference>
<dbReference type="PIRSF" id="PIRSF036492">
    <property type="entry name" value="ALDH"/>
    <property type="match status" value="1"/>
</dbReference>
<dbReference type="EMBL" id="PPUT01000001">
    <property type="protein sequence ID" value="RDC47074.1"/>
    <property type="molecule type" value="Genomic_DNA"/>
</dbReference>
<dbReference type="InterPro" id="IPR016161">
    <property type="entry name" value="Ald_DH/histidinol_DH"/>
</dbReference>
<dbReference type="PANTHER" id="PTHR43570:SF16">
    <property type="entry name" value="ALDEHYDE DEHYDROGENASE TYPE III, ISOFORM Q"/>
    <property type="match status" value="1"/>
</dbReference>
<dbReference type="InterPro" id="IPR029510">
    <property type="entry name" value="Ald_DH_CS_GLU"/>
</dbReference>
<protein>
    <recommendedName>
        <fullName evidence="4">Aldehyde dehydrogenase</fullName>
    </recommendedName>
</protein>
<organism evidence="9 10">
    <name type="scientific">Adlercreutzia equolifaciens subsp. celatus</name>
    <dbReference type="NCBI Taxonomy" id="394340"/>
    <lineage>
        <taxon>Bacteria</taxon>
        <taxon>Bacillati</taxon>
        <taxon>Actinomycetota</taxon>
        <taxon>Coriobacteriia</taxon>
        <taxon>Eggerthellales</taxon>
        <taxon>Eggerthellaceae</taxon>
        <taxon>Adlercreutzia</taxon>
    </lineage>
</organism>
<evidence type="ECO:0000313" key="10">
    <source>
        <dbReference type="Proteomes" id="UP000253805"/>
    </source>
</evidence>
<feature type="active site" evidence="5 6">
    <location>
        <position position="232"/>
    </location>
</feature>
<sequence>MNDASSAPSTTPIPNNYGVATSMADVQNQINEMEAFFETGATLPVDFRLRQLRRLQAYLLAHEQEALDALHADLGKSAFESYATELGLVYDEIRLYLRKLRQWARPRHVPTPLAHFPSSSTVYPYPFGVAAVLSPWNYPLQLTLIPLVDAIGAGNCVAMKPSKTSPHTSQFLRDMCRELFDPRYVYCWHGSNDMNDWLLQVEFDKIMFTGSPRVGREIMTAAAQNLTSVTLELGGKSPVFIAADADIRRAAQRIAWGKCLNSGQTCVGPDYALVHEDVADEFVEELQRWIHEYYGEDVLASPDYPHMINQKHFDMVCQLIDDRPQGTRIAFGGRRNPTTLQIEPTVVTDVRIDDPLMSQEIFGPALPVITWRDLDEALDIVRSIKHPLACYIFSNSRRFQRRILDAVRCGGATINDVVIHASSNRMGFGGVQNSGIGAYHGKVGFDAFTHYKSTMKKSTLIETGIRNPPFNETKMHLLKLVMPGK</sequence>
<name>A0A369P4P4_9ACTN</name>
<evidence type="ECO:0000256" key="2">
    <source>
        <dbReference type="ARBA" id="ARBA00023002"/>
    </source>
</evidence>
<dbReference type="Pfam" id="PF00171">
    <property type="entry name" value="Aldedh"/>
    <property type="match status" value="1"/>
</dbReference>
<dbReference type="RefSeq" id="WP_114548274.1">
    <property type="nucleotide sequence ID" value="NZ_PPUT01000001.1"/>
</dbReference>
<dbReference type="Gene3D" id="3.40.309.10">
    <property type="entry name" value="Aldehyde Dehydrogenase, Chain A, domain 2"/>
    <property type="match status" value="1"/>
</dbReference>
<dbReference type="AlphaFoldDB" id="A0A369P4P4"/>
<comment type="similarity">
    <text evidence="1 4 7">Belongs to the aldehyde dehydrogenase family.</text>
</comment>
<dbReference type="InterPro" id="IPR012394">
    <property type="entry name" value="Aldehyde_DH_NAD(P)"/>
</dbReference>
<evidence type="ECO:0000313" key="9">
    <source>
        <dbReference type="EMBL" id="RDC47074.1"/>
    </source>
</evidence>
<evidence type="ECO:0000256" key="6">
    <source>
        <dbReference type="PROSITE-ProRule" id="PRU10007"/>
    </source>
</evidence>
<dbReference type="InterPro" id="IPR016163">
    <property type="entry name" value="Ald_DH_C"/>
</dbReference>
<feature type="active site" evidence="5">
    <location>
        <position position="266"/>
    </location>
</feature>
<dbReference type="Proteomes" id="UP000253805">
    <property type="component" value="Unassembled WGS sequence"/>
</dbReference>
<keyword evidence="2 4" id="KW-0560">Oxidoreductase</keyword>
<evidence type="ECO:0000259" key="8">
    <source>
        <dbReference type="Pfam" id="PF00171"/>
    </source>
</evidence>
<dbReference type="InterPro" id="IPR015590">
    <property type="entry name" value="Aldehyde_DH_dom"/>
</dbReference>
<dbReference type="FunFam" id="3.40.605.10:FF:000004">
    <property type="entry name" value="Aldehyde dehydrogenase"/>
    <property type="match status" value="1"/>
</dbReference>
<dbReference type="SUPFAM" id="SSF53720">
    <property type="entry name" value="ALDH-like"/>
    <property type="match status" value="1"/>
</dbReference>
<dbReference type="GO" id="GO:0006081">
    <property type="term" value="P:aldehyde metabolic process"/>
    <property type="evidence" value="ECO:0007669"/>
    <property type="project" value="InterPro"/>
</dbReference>